<dbReference type="EMBL" id="CP009170">
    <property type="protein sequence ID" value="AIS52123.1"/>
    <property type="molecule type" value="Genomic_DNA"/>
</dbReference>
<reference evidence="2" key="1">
    <citation type="journal article" date="2015" name="Genome Announc.">
        <title>Whole-Genome Sequences of 80 Environmental and Clinical Isolates of Burkholderia pseudomallei.</title>
        <authorList>
            <person name="Johnson S.L."/>
            <person name="Baker A.L."/>
            <person name="Chain P.S."/>
            <person name="Currie B.J."/>
            <person name="Daligault H.E."/>
            <person name="Davenport K.W."/>
            <person name="Davis C.B."/>
            <person name="Inglis T.J."/>
            <person name="Kaestli M."/>
            <person name="Koren S."/>
            <person name="Mayo M."/>
            <person name="Merritt A.J."/>
            <person name="Price E.P."/>
            <person name="Sarovich D.S."/>
            <person name="Warner J."/>
            <person name="Rosovitz M.J."/>
        </authorList>
    </citation>
    <scope>NUCLEOTIDE SEQUENCE [LARGE SCALE GENOMIC DNA]</scope>
    <source>
        <strain evidence="2">DSM 2030</strain>
    </source>
</reference>
<evidence type="ECO:0000313" key="2">
    <source>
        <dbReference type="Proteomes" id="UP000029669"/>
    </source>
</evidence>
<keyword evidence="2" id="KW-1185">Reference proteome</keyword>
<dbReference type="Proteomes" id="UP000029669">
    <property type="component" value="Chromosome"/>
</dbReference>
<dbReference type="HOGENOM" id="CLU_2557187_0_0_9"/>
<sequence>MDRKLMENQEKRVWEVIGFRAKQVISIFGEFTYRRMVKSFITDIRRSICEQAMDKIRFKGNNTSKWFSSRYLRKEYSSIILH</sequence>
<accession>A0A097AQP4</accession>
<protein>
    <submittedName>
        <fullName evidence="1">Uncharacterized protein</fullName>
    </submittedName>
</protein>
<dbReference type="STRING" id="2325.TKV_c09440"/>
<gene>
    <name evidence="1" type="ORF">TKV_c09440</name>
</gene>
<proteinExistence type="predicted"/>
<name>A0A097AQP4_THEKI</name>
<evidence type="ECO:0000313" key="1">
    <source>
        <dbReference type="EMBL" id="AIS52123.1"/>
    </source>
</evidence>
<organism evidence="1 2">
    <name type="scientific">Thermoanaerobacter kivui</name>
    <name type="common">Acetogenium kivui</name>
    <dbReference type="NCBI Taxonomy" id="2325"/>
    <lineage>
        <taxon>Bacteria</taxon>
        <taxon>Bacillati</taxon>
        <taxon>Bacillota</taxon>
        <taxon>Clostridia</taxon>
        <taxon>Thermoanaerobacterales</taxon>
        <taxon>Thermoanaerobacteraceae</taxon>
        <taxon>Thermoanaerobacter</taxon>
    </lineage>
</organism>
<dbReference type="KEGG" id="tki:TKV_c09440"/>
<dbReference type="AlphaFoldDB" id="A0A097AQP4"/>